<organism evidence="1 2">
    <name type="scientific">Aromia moschata</name>
    <dbReference type="NCBI Taxonomy" id="1265417"/>
    <lineage>
        <taxon>Eukaryota</taxon>
        <taxon>Metazoa</taxon>
        <taxon>Ecdysozoa</taxon>
        <taxon>Arthropoda</taxon>
        <taxon>Hexapoda</taxon>
        <taxon>Insecta</taxon>
        <taxon>Pterygota</taxon>
        <taxon>Neoptera</taxon>
        <taxon>Endopterygota</taxon>
        <taxon>Coleoptera</taxon>
        <taxon>Polyphaga</taxon>
        <taxon>Cucujiformia</taxon>
        <taxon>Chrysomeloidea</taxon>
        <taxon>Cerambycidae</taxon>
        <taxon>Cerambycinae</taxon>
        <taxon>Callichromatini</taxon>
        <taxon>Aromia</taxon>
    </lineage>
</organism>
<dbReference type="AlphaFoldDB" id="A0AAV8YLL9"/>
<evidence type="ECO:0000313" key="1">
    <source>
        <dbReference type="EMBL" id="KAJ8952680.1"/>
    </source>
</evidence>
<evidence type="ECO:0000313" key="2">
    <source>
        <dbReference type="Proteomes" id="UP001162162"/>
    </source>
</evidence>
<comment type="caution">
    <text evidence="1">The sequence shown here is derived from an EMBL/GenBank/DDBJ whole genome shotgun (WGS) entry which is preliminary data.</text>
</comment>
<sequence>MSDYNISDSEELSSTPPDIREKATNAIENILPEKNTNNVTSFSENVLIAYFQELAEKKKSSTLWTHYSIIKTLLNIKHSIGISKYNIRKKKSKTFSPEEIRTLIDEAPDNQFLFTEVKRGLSDTFANILFCFYKNNIVRSNDIWNYGDESCRRHELHNLRFDHVRNLEGTLIIVNIVETKKYNEPLQLRVNTMISAKNI</sequence>
<protein>
    <submittedName>
        <fullName evidence="1">Uncharacterized protein</fullName>
    </submittedName>
</protein>
<reference evidence="1" key="1">
    <citation type="journal article" date="2023" name="Insect Mol. Biol.">
        <title>Genome sequencing provides insights into the evolution of gene families encoding plant cell wall-degrading enzymes in longhorned beetles.</title>
        <authorList>
            <person name="Shin N.R."/>
            <person name="Okamura Y."/>
            <person name="Kirsch R."/>
            <person name="Pauchet Y."/>
        </authorList>
    </citation>
    <scope>NUCLEOTIDE SEQUENCE</scope>
    <source>
        <strain evidence="1">AMC_N1</strain>
    </source>
</reference>
<keyword evidence="2" id="KW-1185">Reference proteome</keyword>
<gene>
    <name evidence="1" type="ORF">NQ318_020995</name>
</gene>
<name>A0AAV8YLL9_9CUCU</name>
<dbReference type="EMBL" id="JAPWTK010000065">
    <property type="protein sequence ID" value="KAJ8952680.1"/>
    <property type="molecule type" value="Genomic_DNA"/>
</dbReference>
<accession>A0AAV8YLL9</accession>
<proteinExistence type="predicted"/>
<dbReference type="Proteomes" id="UP001162162">
    <property type="component" value="Unassembled WGS sequence"/>
</dbReference>